<feature type="compositionally biased region" description="Low complexity" evidence="1">
    <location>
        <begin position="108"/>
        <end position="134"/>
    </location>
</feature>
<gene>
    <name evidence="2" type="ORF">J2Z77_000470</name>
</gene>
<dbReference type="EMBL" id="JAGGLQ010000001">
    <property type="protein sequence ID" value="MBP2034686.1"/>
    <property type="molecule type" value="Genomic_DNA"/>
</dbReference>
<feature type="region of interest" description="Disordered" evidence="1">
    <location>
        <begin position="86"/>
        <end position="177"/>
    </location>
</feature>
<evidence type="ECO:0000256" key="1">
    <source>
        <dbReference type="SAM" id="MobiDB-lite"/>
    </source>
</evidence>
<protein>
    <recommendedName>
        <fullName evidence="4">Basic proline-rich protein-like</fullName>
    </recommendedName>
</protein>
<keyword evidence="3" id="KW-1185">Reference proteome</keyword>
<name>A0ABS4KZ77_STRAV</name>
<evidence type="ECO:0000313" key="3">
    <source>
        <dbReference type="Proteomes" id="UP001519310"/>
    </source>
</evidence>
<dbReference type="Proteomes" id="UP001519310">
    <property type="component" value="Unassembled WGS sequence"/>
</dbReference>
<feature type="region of interest" description="Disordered" evidence="1">
    <location>
        <begin position="196"/>
        <end position="303"/>
    </location>
</feature>
<evidence type="ECO:0000313" key="2">
    <source>
        <dbReference type="EMBL" id="MBP2034686.1"/>
    </source>
</evidence>
<sequence>MGLCPGTRHVCVPGITHPCMNGPPLPSVRAKPPSPTFTSDLSLRFPFPAHQLGFPHRACEDDVRRVPFSGAGGQVHVDGLAALGERPDLHPVSQPVHQQPAVPLPTIGAAVGRPAPARRSGRRPLASTPRMTRPSSPPAPPAPEPPRPTRPGRHHRFGERIDRGRPGRFGGGHGPGCFARGQRALPLPGLGGPEAYAVPGNVRRPGRAPFAAASRGRRRGQAGPLGWPEAARVPERGTPSASGPRTALSAPRCRSVRPRGRTEGARPAGGRAGRVRAQRMASPRLTGRPHPAGSTSVRFRGRSSVAHAAARRTSARCVWSTSGSRVDGGGRDDLDSTFWCPRRRNLSPEAARRTRRCGPGGRGPWHTPWLPQR</sequence>
<organism evidence="2 3">
    <name type="scientific">Streptomyces avidinii</name>
    <dbReference type="NCBI Taxonomy" id="1895"/>
    <lineage>
        <taxon>Bacteria</taxon>
        <taxon>Bacillati</taxon>
        <taxon>Actinomycetota</taxon>
        <taxon>Actinomycetes</taxon>
        <taxon>Kitasatosporales</taxon>
        <taxon>Streptomycetaceae</taxon>
        <taxon>Streptomyces</taxon>
    </lineage>
</organism>
<feature type="compositionally biased region" description="Pro residues" evidence="1">
    <location>
        <begin position="135"/>
        <end position="149"/>
    </location>
</feature>
<reference evidence="2 3" key="1">
    <citation type="submission" date="2021-03" db="EMBL/GenBank/DDBJ databases">
        <title>Genomic Encyclopedia of Type Strains, Phase IV (KMG-IV): sequencing the most valuable type-strain genomes for metagenomic binning, comparative biology and taxonomic classification.</title>
        <authorList>
            <person name="Goeker M."/>
        </authorList>
    </citation>
    <scope>NUCLEOTIDE SEQUENCE [LARGE SCALE GENOMIC DNA]</scope>
    <source>
        <strain evidence="2 3">DSM 40526</strain>
    </source>
</reference>
<evidence type="ECO:0008006" key="4">
    <source>
        <dbReference type="Google" id="ProtNLM"/>
    </source>
</evidence>
<comment type="caution">
    <text evidence="2">The sequence shown here is derived from an EMBL/GenBank/DDBJ whole genome shotgun (WGS) entry which is preliminary data.</text>
</comment>
<accession>A0ABS4KZ77</accession>
<proteinExistence type="predicted"/>
<feature type="region of interest" description="Disordered" evidence="1">
    <location>
        <begin position="348"/>
        <end position="373"/>
    </location>
</feature>